<dbReference type="GO" id="GO:0008080">
    <property type="term" value="F:N-acetyltransferase activity"/>
    <property type="evidence" value="ECO:0007669"/>
    <property type="project" value="TreeGrafter"/>
</dbReference>
<comment type="caution">
    <text evidence="1">The sequence shown here is derived from an EMBL/GenBank/DDBJ whole genome shotgun (WGS) entry which is preliminary data.</text>
</comment>
<dbReference type="Gene3D" id="3.30.559.10">
    <property type="entry name" value="Chloramphenicol acetyltransferase-like domain"/>
    <property type="match status" value="1"/>
</dbReference>
<reference evidence="2" key="1">
    <citation type="journal article" date="2017" name="Nat. Microbiol.">
        <title>Global analysis of biosynthetic gene clusters reveals vast potential of secondary metabolite production in Penicillium species.</title>
        <authorList>
            <person name="Nielsen J.C."/>
            <person name="Grijseels S."/>
            <person name="Prigent S."/>
            <person name="Ji B."/>
            <person name="Dainat J."/>
            <person name="Nielsen K.F."/>
            <person name="Frisvad J.C."/>
            <person name="Workman M."/>
            <person name="Nielsen J."/>
        </authorList>
    </citation>
    <scope>NUCLEOTIDE SEQUENCE [LARGE SCALE GENOMIC DNA]</scope>
    <source>
        <strain evidence="2">IBT 31811</strain>
    </source>
</reference>
<dbReference type="PANTHER" id="PTHR28037">
    <property type="entry name" value="ALCOHOL O-ACETYLTRANSFERASE 1-RELATED"/>
    <property type="match status" value="1"/>
</dbReference>
<dbReference type="Proteomes" id="UP000191672">
    <property type="component" value="Unassembled WGS sequence"/>
</dbReference>
<protein>
    <recommendedName>
        <fullName evidence="3">Alcohol acetyltransferase</fullName>
    </recommendedName>
</protein>
<evidence type="ECO:0008006" key="3">
    <source>
        <dbReference type="Google" id="ProtNLM"/>
    </source>
</evidence>
<dbReference type="EMBL" id="MDYN01000015">
    <property type="protein sequence ID" value="OQD83750.1"/>
    <property type="molecule type" value="Genomic_DNA"/>
</dbReference>
<gene>
    <name evidence="1" type="ORF">PENANT_c015G07286</name>
</gene>
<proteinExistence type="predicted"/>
<evidence type="ECO:0000313" key="2">
    <source>
        <dbReference type="Proteomes" id="UP000191672"/>
    </source>
</evidence>
<dbReference type="Pfam" id="PF07247">
    <property type="entry name" value="AATase"/>
    <property type="match status" value="1"/>
</dbReference>
<sequence>MDELERLRPVARHQVGFYLNVAVSATYTLPNSFTAPIKDYVYQACEAAIAEHPSLSAIVADDHTQDPYFVRLPQIDLDKVVSFKVRQPSLLGTEANGEPTPDLDLQALLAGQHNLPFKALDPLWRLCILQDTGNKQHFTAAFVYHHAIGDGTSGKAFHQTLLRALSAAPSDDPKTVITPPQKSMLPNIETIHSMNLSMWYLTKKLFQAKIYSRRDEGLWTGAKIRKPTQTRLRLVPFSETIVTALRHLCRQENTTITAFLQTLVARSLFTHLPVEYSKLNCSGALSCRRWLPEYITDDSMGVWVQDYEEQYTRDATIPSSDHMFPWAEARRSRNTINSVLKMKGKDASINLLQFVDDYQQELCLSKVGLERDKSFEVSNIGVVPPQTDPAVPDIQGMVFSQCASVMGNALQVSVVTGGDGCLVLAISWQESVVEVGLVNAFIESAKGEIYRLTGRG</sequence>
<dbReference type="AlphaFoldDB" id="A0A1V6Q3A2"/>
<dbReference type="InterPro" id="IPR023213">
    <property type="entry name" value="CAT-like_dom_sf"/>
</dbReference>
<dbReference type="PANTHER" id="PTHR28037:SF1">
    <property type="entry name" value="ALCOHOL O-ACETYLTRANSFERASE 1-RELATED"/>
    <property type="match status" value="1"/>
</dbReference>
<organism evidence="1 2">
    <name type="scientific">Penicillium antarcticum</name>
    <dbReference type="NCBI Taxonomy" id="416450"/>
    <lineage>
        <taxon>Eukaryota</taxon>
        <taxon>Fungi</taxon>
        <taxon>Dikarya</taxon>
        <taxon>Ascomycota</taxon>
        <taxon>Pezizomycotina</taxon>
        <taxon>Eurotiomycetes</taxon>
        <taxon>Eurotiomycetidae</taxon>
        <taxon>Eurotiales</taxon>
        <taxon>Aspergillaceae</taxon>
        <taxon>Penicillium</taxon>
    </lineage>
</organism>
<dbReference type="InterPro" id="IPR052058">
    <property type="entry name" value="Alcohol_O-acetyltransferase"/>
</dbReference>
<evidence type="ECO:0000313" key="1">
    <source>
        <dbReference type="EMBL" id="OQD83750.1"/>
    </source>
</evidence>
<keyword evidence="2" id="KW-1185">Reference proteome</keyword>
<dbReference type="STRING" id="416450.A0A1V6Q3A2"/>
<name>A0A1V6Q3A2_9EURO</name>
<dbReference type="SUPFAM" id="SSF52777">
    <property type="entry name" value="CoA-dependent acyltransferases"/>
    <property type="match status" value="1"/>
</dbReference>
<accession>A0A1V6Q3A2</accession>
<dbReference type="InterPro" id="IPR010828">
    <property type="entry name" value="Atf2/Sli1-like"/>
</dbReference>